<dbReference type="PANTHER" id="PTHR33129:SF1">
    <property type="entry name" value="ATP-BINDING PROTEIN"/>
    <property type="match status" value="1"/>
</dbReference>
<dbReference type="EMBL" id="CAUJNA010001232">
    <property type="protein sequence ID" value="CAJ1385412.1"/>
    <property type="molecule type" value="Genomic_DNA"/>
</dbReference>
<comment type="caution">
    <text evidence="1">The sequence shown here is derived from an EMBL/GenBank/DDBJ whole genome shotgun (WGS) entry which is preliminary data.</text>
</comment>
<accession>A0AA36MVL8</accession>
<evidence type="ECO:0000313" key="2">
    <source>
        <dbReference type="Proteomes" id="UP001178507"/>
    </source>
</evidence>
<sequence>MVARLLLVFCSEPSAVRFSALPSPRSDDVSELLTKKLSEYENEQVENWIRAQLVDLEYSDVADAACKALAGYRRKGLLLLSFDDLLAILTTIEDTSIRQGVARLLYNLIQRGVPRTAPVLADASDIDIDFARALEKAELDATGQFLETDEGSFKQHQDAEVWNDRTFYVRDCYKDIADIMNATQPGTMSLLGSLGIDKSNFIVYLIWGNSHDGAMVRSPQALYIMDASIDVKNEVQCQSLWITSARKPESPAFNTEHFKYADNCCGRFFSWTLEEMLDDEVARLHGMLTGTGPVLFEQEFHNFMQDKGIKKFKLRARCLSDGREEDLLLNGALDAELASGNPKANVQPEKYYLPQKRNFQGIDSWTSEGMFQLTIAGSHPINFGNANCQVFKVLRNLHSNFANGKVRLYFVVPDSRFDKWKKVQNITPPEAESIIEQWVVCFEENLPA</sequence>
<reference evidence="1" key="1">
    <citation type="submission" date="2023-08" db="EMBL/GenBank/DDBJ databases">
        <authorList>
            <person name="Chen Y."/>
            <person name="Shah S."/>
            <person name="Dougan E. K."/>
            <person name="Thang M."/>
            <person name="Chan C."/>
        </authorList>
    </citation>
    <scope>NUCLEOTIDE SEQUENCE</scope>
</reference>
<protein>
    <submittedName>
        <fullName evidence="1">Uncharacterized protein</fullName>
    </submittedName>
</protein>
<dbReference type="PANTHER" id="PTHR33129">
    <property type="entry name" value="PROTEIN KINASE DOMAIN-CONTAINING PROTEIN-RELATED"/>
    <property type="match status" value="1"/>
</dbReference>
<organism evidence="1 2">
    <name type="scientific">Effrenium voratum</name>
    <dbReference type="NCBI Taxonomy" id="2562239"/>
    <lineage>
        <taxon>Eukaryota</taxon>
        <taxon>Sar</taxon>
        <taxon>Alveolata</taxon>
        <taxon>Dinophyceae</taxon>
        <taxon>Suessiales</taxon>
        <taxon>Symbiodiniaceae</taxon>
        <taxon>Effrenium</taxon>
    </lineage>
</organism>
<dbReference type="Proteomes" id="UP001178507">
    <property type="component" value="Unassembled WGS sequence"/>
</dbReference>
<name>A0AA36MVL8_9DINO</name>
<evidence type="ECO:0000313" key="1">
    <source>
        <dbReference type="EMBL" id="CAJ1385412.1"/>
    </source>
</evidence>
<keyword evidence="2" id="KW-1185">Reference proteome</keyword>
<gene>
    <name evidence="1" type="ORF">EVOR1521_LOCUS12023</name>
</gene>
<dbReference type="AlphaFoldDB" id="A0AA36MVL8"/>
<dbReference type="InterPro" id="IPR052980">
    <property type="entry name" value="Crinkler_effector"/>
</dbReference>
<proteinExistence type="predicted"/>